<dbReference type="InterPro" id="IPR000652">
    <property type="entry name" value="Triosephosphate_isomerase"/>
</dbReference>
<dbReference type="GO" id="GO:0005829">
    <property type="term" value="C:cytosol"/>
    <property type="evidence" value="ECO:0007669"/>
    <property type="project" value="TreeGrafter"/>
</dbReference>
<gene>
    <name evidence="3" type="ORF">D6T64_19110</name>
</gene>
<evidence type="ECO:0000256" key="2">
    <source>
        <dbReference type="RuleBase" id="RU363013"/>
    </source>
</evidence>
<dbReference type="Gene3D" id="3.20.20.70">
    <property type="entry name" value="Aldolase class I"/>
    <property type="match status" value="1"/>
</dbReference>
<dbReference type="AlphaFoldDB" id="A0A3A5MKS1"/>
<dbReference type="SUPFAM" id="SSF51351">
    <property type="entry name" value="Triosephosphate isomerase (TIM)"/>
    <property type="match status" value="1"/>
</dbReference>
<dbReference type="OrthoDB" id="9809429at2"/>
<dbReference type="Pfam" id="PF00121">
    <property type="entry name" value="TIM"/>
    <property type="match status" value="1"/>
</dbReference>
<evidence type="ECO:0000256" key="1">
    <source>
        <dbReference type="ARBA" id="ARBA00023235"/>
    </source>
</evidence>
<dbReference type="InterPro" id="IPR013785">
    <property type="entry name" value="Aldolase_TIM"/>
</dbReference>
<dbReference type="GO" id="GO:0006096">
    <property type="term" value="P:glycolytic process"/>
    <property type="evidence" value="ECO:0007669"/>
    <property type="project" value="UniProtKB-UniPathway"/>
</dbReference>
<proteinExistence type="inferred from homology"/>
<dbReference type="CDD" id="cd00311">
    <property type="entry name" value="TIM"/>
    <property type="match status" value="1"/>
</dbReference>
<dbReference type="PROSITE" id="PS51440">
    <property type="entry name" value="TIM_2"/>
    <property type="match status" value="1"/>
</dbReference>
<dbReference type="GO" id="GO:0019563">
    <property type="term" value="P:glycerol catabolic process"/>
    <property type="evidence" value="ECO:0007669"/>
    <property type="project" value="TreeGrafter"/>
</dbReference>
<accession>A0A3A5MKS1</accession>
<name>A0A3A5MKS1_9MICO</name>
<dbReference type="EMBL" id="QZVS01000095">
    <property type="protein sequence ID" value="RJT85760.1"/>
    <property type="molecule type" value="Genomic_DNA"/>
</dbReference>
<dbReference type="Proteomes" id="UP000272015">
    <property type="component" value="Unassembled WGS sequence"/>
</dbReference>
<keyword evidence="4" id="KW-1185">Reference proteome</keyword>
<comment type="pathway">
    <text evidence="2">Carbohydrate degradation; glycolysis; D-glyceraldehyde 3-phosphate from glycerone phosphate: step 1/1.</text>
</comment>
<dbReference type="EC" id="5.3.1.1" evidence="2"/>
<dbReference type="PANTHER" id="PTHR21139">
    <property type="entry name" value="TRIOSEPHOSPHATE ISOMERASE"/>
    <property type="match status" value="1"/>
</dbReference>
<reference evidence="3 4" key="1">
    <citation type="submission" date="2018-09" db="EMBL/GenBank/DDBJ databases">
        <title>Novel species of Cryobacterium.</title>
        <authorList>
            <person name="Liu Q."/>
            <person name="Xin Y.-H."/>
        </authorList>
    </citation>
    <scope>NUCLEOTIDE SEQUENCE [LARGE SCALE GENOMIC DNA]</scope>
    <source>
        <strain evidence="3 4">Hh39</strain>
    </source>
</reference>
<dbReference type="GO" id="GO:0004807">
    <property type="term" value="F:triose-phosphate isomerase activity"/>
    <property type="evidence" value="ECO:0007669"/>
    <property type="project" value="UniProtKB-EC"/>
</dbReference>
<dbReference type="PANTHER" id="PTHR21139:SF2">
    <property type="entry name" value="TRIOSEPHOSPHATE ISOMERASE"/>
    <property type="match status" value="1"/>
</dbReference>
<comment type="pathway">
    <text evidence="2">Carbohydrate biosynthesis; gluconeogenesis.</text>
</comment>
<organism evidence="3 4">
    <name type="scientific">Cryobacterium melibiosiphilum</name>
    <dbReference type="NCBI Taxonomy" id="995039"/>
    <lineage>
        <taxon>Bacteria</taxon>
        <taxon>Bacillati</taxon>
        <taxon>Actinomycetota</taxon>
        <taxon>Actinomycetes</taxon>
        <taxon>Micrococcales</taxon>
        <taxon>Microbacteriaceae</taxon>
        <taxon>Cryobacterium</taxon>
    </lineage>
</organism>
<dbReference type="GO" id="GO:0046166">
    <property type="term" value="P:glyceraldehyde-3-phosphate biosynthetic process"/>
    <property type="evidence" value="ECO:0007669"/>
    <property type="project" value="TreeGrafter"/>
</dbReference>
<keyword evidence="2" id="KW-0963">Cytoplasm</keyword>
<dbReference type="InterPro" id="IPR035990">
    <property type="entry name" value="TIM_sf"/>
</dbReference>
<evidence type="ECO:0000313" key="3">
    <source>
        <dbReference type="EMBL" id="RJT85760.1"/>
    </source>
</evidence>
<comment type="catalytic activity">
    <reaction evidence="2">
        <text>D-glyceraldehyde 3-phosphate = dihydroxyacetone phosphate</text>
        <dbReference type="Rhea" id="RHEA:18585"/>
        <dbReference type="ChEBI" id="CHEBI:57642"/>
        <dbReference type="ChEBI" id="CHEBI:59776"/>
        <dbReference type="EC" id="5.3.1.1"/>
    </reaction>
</comment>
<keyword evidence="2" id="KW-0324">Glycolysis</keyword>
<dbReference type="UniPathway" id="UPA00109">
    <property type="reaction ID" value="UER00189"/>
</dbReference>
<dbReference type="UniPathway" id="UPA00138"/>
<comment type="caution">
    <text evidence="3">The sequence shown here is derived from an EMBL/GenBank/DDBJ whole genome shotgun (WGS) entry which is preliminary data.</text>
</comment>
<sequence length="241" mass="25055">MYLGYQASLDWLTAVHGIVAARSPLPRGLTVFVAPSFPILESARRILAGSGVVLGAQDCGTAGGALTGEVSPALLAEMGVELVEIGHAERRRLFGETDAVVAEKTAAAALAGLTPLLCVGETVRGSPAAAARFCWEQVTAALGASVPPERVVVAYEPVWAIGAAIPADPDYVNDVVARLRELLDQPERAGRARIIYGGSAGPGLLPRLESVDGLFLGRFAHDPAGFGRVLDEAILRASLQP</sequence>
<comment type="similarity">
    <text evidence="2">Belongs to the triosephosphate isomerase family.</text>
</comment>
<keyword evidence="2" id="KW-0312">Gluconeogenesis</keyword>
<keyword evidence="1 2" id="KW-0413">Isomerase</keyword>
<comment type="subunit">
    <text evidence="2">Homodimer.</text>
</comment>
<protein>
    <recommendedName>
        <fullName evidence="2">Triosephosphate isomerase</fullName>
        <ecNumber evidence="2">5.3.1.1</ecNumber>
    </recommendedName>
</protein>
<comment type="subcellular location">
    <subcellularLocation>
        <location evidence="2">Cytoplasm</location>
    </subcellularLocation>
</comment>
<evidence type="ECO:0000313" key="4">
    <source>
        <dbReference type="Proteomes" id="UP000272015"/>
    </source>
</evidence>
<dbReference type="GO" id="GO:0006094">
    <property type="term" value="P:gluconeogenesis"/>
    <property type="evidence" value="ECO:0007669"/>
    <property type="project" value="UniProtKB-UniPathway"/>
</dbReference>